<keyword evidence="3" id="KW-1185">Reference proteome</keyword>
<dbReference type="SUPFAM" id="SSF48225">
    <property type="entry name" value="Seven-hairpin glycosidases"/>
    <property type="match status" value="1"/>
</dbReference>
<comment type="caution">
    <text evidence="2">The sequence shown here is derived from an EMBL/GenBank/DDBJ whole genome shotgun (WGS) entry which is preliminary data.</text>
</comment>
<dbReference type="EMBL" id="MU128964">
    <property type="protein sequence ID" value="KAF9514117.1"/>
    <property type="molecule type" value="Genomic_DNA"/>
</dbReference>
<dbReference type="GO" id="GO:0016020">
    <property type="term" value="C:membrane"/>
    <property type="evidence" value="ECO:0007669"/>
    <property type="project" value="InterPro"/>
</dbReference>
<protein>
    <submittedName>
        <fullName evidence="2">Glycoside hydrolase family 47 protein</fullName>
    </submittedName>
</protein>
<dbReference type="GO" id="GO:0004571">
    <property type="term" value="F:mannosyl-oligosaccharide 1,2-alpha-mannosidase activity"/>
    <property type="evidence" value="ECO:0007669"/>
    <property type="project" value="InterPro"/>
</dbReference>
<proteinExistence type="predicted"/>
<dbReference type="GO" id="GO:0005509">
    <property type="term" value="F:calcium ion binding"/>
    <property type="evidence" value="ECO:0007669"/>
    <property type="project" value="InterPro"/>
</dbReference>
<sequence length="291" mass="32267">MTTSFTNGLSYFSPLPFLILLLLILQPSTMRSSDIRSHALCLYELNGEQEKVLLEQATKLRNKLVFAPSDGTPDGETNTIMGASSATLDFGKLNRVDWEPKVPAFRRESDGADRHERLPAQSIDAGGGAGGATYFDYRIEYDELTNSEDPVWVNMGVDSPMKFLVKSSTVSPYLYLADYSGVRRRNVCGGSHMICFHDHGRSAHRTVLERISGRDGRTDLGAEEIAFIGSDGGNFINGNPPSSWRATGDRRYVGRAANTYARVFSYCKAYPAWVLIVDAGVLTMWHFMDAR</sequence>
<evidence type="ECO:0000313" key="3">
    <source>
        <dbReference type="Proteomes" id="UP000886523"/>
    </source>
</evidence>
<name>A0A9P6DUC2_9AGAM</name>
<keyword evidence="1" id="KW-0732">Signal</keyword>
<evidence type="ECO:0000256" key="1">
    <source>
        <dbReference type="SAM" id="SignalP"/>
    </source>
</evidence>
<feature type="chain" id="PRO_5040328047" evidence="1">
    <location>
        <begin position="33"/>
        <end position="291"/>
    </location>
</feature>
<keyword evidence="2" id="KW-0378">Hydrolase</keyword>
<dbReference type="InterPro" id="IPR036026">
    <property type="entry name" value="Seven-hairpin_glycosidases"/>
</dbReference>
<organism evidence="2 3">
    <name type="scientific">Hydnum rufescens UP504</name>
    <dbReference type="NCBI Taxonomy" id="1448309"/>
    <lineage>
        <taxon>Eukaryota</taxon>
        <taxon>Fungi</taxon>
        <taxon>Dikarya</taxon>
        <taxon>Basidiomycota</taxon>
        <taxon>Agaricomycotina</taxon>
        <taxon>Agaricomycetes</taxon>
        <taxon>Cantharellales</taxon>
        <taxon>Hydnaceae</taxon>
        <taxon>Hydnum</taxon>
    </lineage>
</organism>
<dbReference type="AlphaFoldDB" id="A0A9P6DUC2"/>
<reference evidence="2" key="1">
    <citation type="journal article" date="2020" name="Nat. Commun.">
        <title>Large-scale genome sequencing of mycorrhizal fungi provides insights into the early evolution of symbiotic traits.</title>
        <authorList>
            <person name="Miyauchi S."/>
            <person name="Kiss E."/>
            <person name="Kuo A."/>
            <person name="Drula E."/>
            <person name="Kohler A."/>
            <person name="Sanchez-Garcia M."/>
            <person name="Morin E."/>
            <person name="Andreopoulos B."/>
            <person name="Barry K.W."/>
            <person name="Bonito G."/>
            <person name="Buee M."/>
            <person name="Carver A."/>
            <person name="Chen C."/>
            <person name="Cichocki N."/>
            <person name="Clum A."/>
            <person name="Culley D."/>
            <person name="Crous P.W."/>
            <person name="Fauchery L."/>
            <person name="Girlanda M."/>
            <person name="Hayes R.D."/>
            <person name="Keri Z."/>
            <person name="LaButti K."/>
            <person name="Lipzen A."/>
            <person name="Lombard V."/>
            <person name="Magnuson J."/>
            <person name="Maillard F."/>
            <person name="Murat C."/>
            <person name="Nolan M."/>
            <person name="Ohm R.A."/>
            <person name="Pangilinan J."/>
            <person name="Pereira M.F."/>
            <person name="Perotto S."/>
            <person name="Peter M."/>
            <person name="Pfister S."/>
            <person name="Riley R."/>
            <person name="Sitrit Y."/>
            <person name="Stielow J.B."/>
            <person name="Szollosi G."/>
            <person name="Zifcakova L."/>
            <person name="Stursova M."/>
            <person name="Spatafora J.W."/>
            <person name="Tedersoo L."/>
            <person name="Vaario L.M."/>
            <person name="Yamada A."/>
            <person name="Yan M."/>
            <person name="Wang P."/>
            <person name="Xu J."/>
            <person name="Bruns T."/>
            <person name="Baldrian P."/>
            <person name="Vilgalys R."/>
            <person name="Dunand C."/>
            <person name="Henrissat B."/>
            <person name="Grigoriev I.V."/>
            <person name="Hibbett D."/>
            <person name="Nagy L.G."/>
            <person name="Martin F.M."/>
        </authorList>
    </citation>
    <scope>NUCLEOTIDE SEQUENCE</scope>
    <source>
        <strain evidence="2">UP504</strain>
    </source>
</reference>
<gene>
    <name evidence="2" type="ORF">BS47DRAFT_1392697</name>
</gene>
<evidence type="ECO:0000313" key="2">
    <source>
        <dbReference type="EMBL" id="KAF9514117.1"/>
    </source>
</evidence>
<dbReference type="Proteomes" id="UP000886523">
    <property type="component" value="Unassembled WGS sequence"/>
</dbReference>
<accession>A0A9P6DUC2</accession>
<feature type="signal peptide" evidence="1">
    <location>
        <begin position="1"/>
        <end position="32"/>
    </location>
</feature>